<evidence type="ECO:0000256" key="6">
    <source>
        <dbReference type="PROSITE-ProRule" id="PRU00050"/>
    </source>
</evidence>
<dbReference type="HAMAP" id="MF_00099">
    <property type="entry name" value="CheB_chemtxs"/>
    <property type="match status" value="1"/>
</dbReference>
<dbReference type="PANTHER" id="PTHR42872">
    <property type="entry name" value="PROTEIN-GLUTAMATE METHYLESTERASE/PROTEIN-GLUTAMINE GLUTAMINASE"/>
    <property type="match status" value="1"/>
</dbReference>
<dbReference type="PANTHER" id="PTHR42872:SF6">
    <property type="entry name" value="PROTEIN-GLUTAMATE METHYLESTERASE_PROTEIN-GLUTAMINE GLUTAMINASE"/>
    <property type="match status" value="1"/>
</dbReference>
<dbReference type="GO" id="GO:0050568">
    <property type="term" value="F:protein-glutamine glutaminase activity"/>
    <property type="evidence" value="ECO:0007669"/>
    <property type="project" value="UniProtKB-UniRule"/>
</dbReference>
<sequence length="372" mass="39632">MPATSRGSRRIKVLIIDDSASVRETMAALLDEDPDIEVIGTASDPYVAARRMQTDVPDVVTLDLEMPRMDGLTFLGKLMEQHPLPVVICSSLVEHGSGAALQAIEAGAVDVIARPEIGTRQFLLDSRIAIRETVKAAAQIDVQRLKRVRQMVPTQKLTADAVLPPTLGPVRVQVTTDTVVCIGASTGGTEALRMLLEALPADCPGIVIVQHMPENFTRAFAERLNSLCTIKVKEAANGDPVLRGQALIAPGNRHTLLQRNGARYSVEVREGPLVSRHRPSVDVLFRSASRCAGGNALGVLLTGMGDDGARGLLEMREAGAYTIAEDESSCIVYGMPKEAVKLGAVDESLPLSAIPAAILRLSAVSAPKPHHG</sequence>
<name>A0A1N7Q7R1_9PROT</name>
<dbReference type="NCBIfam" id="NF009206">
    <property type="entry name" value="PRK12555.1"/>
    <property type="match status" value="1"/>
</dbReference>
<dbReference type="EC" id="3.5.1.44" evidence="5"/>
<dbReference type="SMART" id="SM00448">
    <property type="entry name" value="REC"/>
    <property type="match status" value="1"/>
</dbReference>
<dbReference type="InterPro" id="IPR001789">
    <property type="entry name" value="Sig_transdc_resp-reg_receiver"/>
</dbReference>
<feature type="active site" evidence="5 6">
    <location>
        <position position="307"/>
    </location>
</feature>
<evidence type="ECO:0000256" key="4">
    <source>
        <dbReference type="ARBA" id="ARBA00048267"/>
    </source>
</evidence>
<evidence type="ECO:0000256" key="7">
    <source>
        <dbReference type="PROSITE-ProRule" id="PRU00169"/>
    </source>
</evidence>
<comment type="function">
    <text evidence="5">Involved in chemotaxis. Part of a chemotaxis signal transduction system that modulates chemotaxis in response to various stimuli. Catalyzes the demethylation of specific methylglutamate residues introduced into the chemoreceptors (methyl-accepting chemotaxis proteins or MCP) by CheR. Also mediates the irreversible deamidation of specific glutamine residues to glutamic acid.</text>
</comment>
<evidence type="ECO:0000259" key="8">
    <source>
        <dbReference type="PROSITE" id="PS50110"/>
    </source>
</evidence>
<gene>
    <name evidence="5" type="primary">cheB</name>
    <name evidence="10" type="ORF">SAMN05421779_11170</name>
</gene>
<dbReference type="InterPro" id="IPR008248">
    <property type="entry name" value="CheB-like"/>
</dbReference>
<dbReference type="PROSITE" id="PS50122">
    <property type="entry name" value="CHEB"/>
    <property type="match status" value="1"/>
</dbReference>
<feature type="active site" evidence="5 6">
    <location>
        <position position="185"/>
    </location>
</feature>
<dbReference type="EC" id="3.1.1.61" evidence="5"/>
<dbReference type="InterPro" id="IPR035909">
    <property type="entry name" value="CheB_C"/>
</dbReference>
<keyword evidence="3 5" id="KW-0378">Hydrolase</keyword>
<protein>
    <recommendedName>
        <fullName evidence="5">Protein-glutamate methylesterase/protein-glutamine glutaminase</fullName>
        <ecNumber evidence="5">3.1.1.61</ecNumber>
        <ecNumber evidence="5">3.5.1.44</ecNumber>
    </recommendedName>
</protein>
<evidence type="ECO:0000256" key="2">
    <source>
        <dbReference type="ARBA" id="ARBA00022500"/>
    </source>
</evidence>
<evidence type="ECO:0000256" key="1">
    <source>
        <dbReference type="ARBA" id="ARBA00022490"/>
    </source>
</evidence>
<feature type="domain" description="CheB-type methylesterase" evidence="9">
    <location>
        <begin position="173"/>
        <end position="365"/>
    </location>
</feature>
<keyword evidence="11" id="KW-1185">Reference proteome</keyword>
<dbReference type="GO" id="GO:0006935">
    <property type="term" value="P:chemotaxis"/>
    <property type="evidence" value="ECO:0007669"/>
    <property type="project" value="UniProtKB-UniRule"/>
</dbReference>
<proteinExistence type="inferred from homology"/>
<feature type="modified residue" description="4-aspartylphosphate" evidence="5 7">
    <location>
        <position position="63"/>
    </location>
</feature>
<dbReference type="Gene3D" id="3.40.50.180">
    <property type="entry name" value="Methylesterase CheB, C-terminal domain"/>
    <property type="match status" value="1"/>
</dbReference>
<comment type="subcellular location">
    <subcellularLocation>
        <location evidence="5">Cytoplasm</location>
    </subcellularLocation>
</comment>
<dbReference type="SUPFAM" id="SSF52172">
    <property type="entry name" value="CheY-like"/>
    <property type="match status" value="1"/>
</dbReference>
<organism evidence="10 11">
    <name type="scientific">Insolitispirillum peregrinum</name>
    <dbReference type="NCBI Taxonomy" id="80876"/>
    <lineage>
        <taxon>Bacteria</taxon>
        <taxon>Pseudomonadati</taxon>
        <taxon>Pseudomonadota</taxon>
        <taxon>Alphaproteobacteria</taxon>
        <taxon>Rhodospirillales</taxon>
        <taxon>Novispirillaceae</taxon>
        <taxon>Insolitispirillum</taxon>
    </lineage>
</organism>
<dbReference type="GO" id="GO:0000156">
    <property type="term" value="F:phosphorelay response regulator activity"/>
    <property type="evidence" value="ECO:0007669"/>
    <property type="project" value="InterPro"/>
</dbReference>
<dbReference type="InterPro" id="IPR011006">
    <property type="entry name" value="CheY-like_superfamily"/>
</dbReference>
<evidence type="ECO:0000259" key="9">
    <source>
        <dbReference type="PROSITE" id="PS50122"/>
    </source>
</evidence>
<dbReference type="RefSeq" id="WP_076402069.1">
    <property type="nucleotide sequence ID" value="NZ_FTOA01000011.1"/>
</dbReference>
<dbReference type="PIRSF" id="PIRSF000876">
    <property type="entry name" value="RR_chemtxs_CheB"/>
    <property type="match status" value="1"/>
</dbReference>
<dbReference type="EMBL" id="FTOA01000011">
    <property type="protein sequence ID" value="SIT18885.1"/>
    <property type="molecule type" value="Genomic_DNA"/>
</dbReference>
<comment type="catalytic activity">
    <reaction evidence="4 5">
        <text>[protein]-L-glutamate 5-O-methyl ester + H2O = L-glutamyl-[protein] + methanol + H(+)</text>
        <dbReference type="Rhea" id="RHEA:23236"/>
        <dbReference type="Rhea" id="RHEA-COMP:10208"/>
        <dbReference type="Rhea" id="RHEA-COMP:10311"/>
        <dbReference type="ChEBI" id="CHEBI:15377"/>
        <dbReference type="ChEBI" id="CHEBI:15378"/>
        <dbReference type="ChEBI" id="CHEBI:17790"/>
        <dbReference type="ChEBI" id="CHEBI:29973"/>
        <dbReference type="ChEBI" id="CHEBI:82795"/>
        <dbReference type="EC" id="3.1.1.61"/>
    </reaction>
</comment>
<dbReference type="STRING" id="80876.SAMN05421779_11170"/>
<comment type="similarity">
    <text evidence="5">Belongs to the CheB family.</text>
</comment>
<dbReference type="Pfam" id="PF01339">
    <property type="entry name" value="CheB_methylest"/>
    <property type="match status" value="1"/>
</dbReference>
<reference evidence="10 11" key="1">
    <citation type="submission" date="2017-01" db="EMBL/GenBank/DDBJ databases">
        <authorList>
            <person name="Mah S.A."/>
            <person name="Swanson W.J."/>
            <person name="Moy G.W."/>
            <person name="Vacquier V.D."/>
        </authorList>
    </citation>
    <scope>NUCLEOTIDE SEQUENCE [LARGE SCALE GENOMIC DNA]</scope>
    <source>
        <strain evidence="10 11">DSM 11589</strain>
    </source>
</reference>
<accession>A0A1N7Q7R1</accession>
<comment type="catalytic activity">
    <reaction evidence="5">
        <text>L-glutaminyl-[protein] + H2O = L-glutamyl-[protein] + NH4(+)</text>
        <dbReference type="Rhea" id="RHEA:16441"/>
        <dbReference type="Rhea" id="RHEA-COMP:10207"/>
        <dbReference type="Rhea" id="RHEA-COMP:10208"/>
        <dbReference type="ChEBI" id="CHEBI:15377"/>
        <dbReference type="ChEBI" id="CHEBI:28938"/>
        <dbReference type="ChEBI" id="CHEBI:29973"/>
        <dbReference type="ChEBI" id="CHEBI:30011"/>
        <dbReference type="EC" id="3.5.1.44"/>
    </reaction>
</comment>
<dbReference type="InterPro" id="IPR000673">
    <property type="entry name" value="Sig_transdc_resp-reg_Me-estase"/>
</dbReference>
<evidence type="ECO:0000256" key="3">
    <source>
        <dbReference type="ARBA" id="ARBA00022801"/>
    </source>
</evidence>
<comment type="PTM">
    <text evidence="5">Phosphorylated by CheA. Phosphorylation of the N-terminal regulatory domain activates the methylesterase activity.</text>
</comment>
<keyword evidence="1 5" id="KW-0963">Cytoplasm</keyword>
<comment type="domain">
    <text evidence="5">Contains a C-terminal catalytic domain, and an N-terminal region which modulates catalytic activity.</text>
</comment>
<dbReference type="NCBIfam" id="NF001965">
    <property type="entry name" value="PRK00742.1"/>
    <property type="match status" value="1"/>
</dbReference>
<dbReference type="GO" id="GO:0008984">
    <property type="term" value="F:protein-glutamate methylesterase activity"/>
    <property type="evidence" value="ECO:0007669"/>
    <property type="project" value="UniProtKB-UniRule"/>
</dbReference>
<keyword evidence="5 7" id="KW-0597">Phosphoprotein</keyword>
<evidence type="ECO:0000313" key="11">
    <source>
        <dbReference type="Proteomes" id="UP000185678"/>
    </source>
</evidence>
<dbReference type="SUPFAM" id="SSF52738">
    <property type="entry name" value="Methylesterase CheB, C-terminal domain"/>
    <property type="match status" value="1"/>
</dbReference>
<feature type="domain" description="Response regulatory" evidence="8">
    <location>
        <begin position="12"/>
        <end position="129"/>
    </location>
</feature>
<feature type="active site" evidence="5 6">
    <location>
        <position position="211"/>
    </location>
</feature>
<dbReference type="PROSITE" id="PS50110">
    <property type="entry name" value="RESPONSE_REGULATORY"/>
    <property type="match status" value="1"/>
</dbReference>
<dbReference type="AlphaFoldDB" id="A0A1N7Q7R1"/>
<evidence type="ECO:0000256" key="5">
    <source>
        <dbReference type="HAMAP-Rule" id="MF_00099"/>
    </source>
</evidence>
<dbReference type="CDD" id="cd16432">
    <property type="entry name" value="CheB_Rec"/>
    <property type="match status" value="1"/>
</dbReference>
<dbReference type="CDD" id="cd17541">
    <property type="entry name" value="REC_CheB-like"/>
    <property type="match status" value="1"/>
</dbReference>
<keyword evidence="2 5" id="KW-0145">Chemotaxis</keyword>
<dbReference type="OrthoDB" id="9793421at2"/>
<dbReference type="Gene3D" id="3.40.50.2300">
    <property type="match status" value="1"/>
</dbReference>
<dbReference type="GO" id="GO:0005737">
    <property type="term" value="C:cytoplasm"/>
    <property type="evidence" value="ECO:0007669"/>
    <property type="project" value="UniProtKB-SubCell"/>
</dbReference>
<dbReference type="Proteomes" id="UP000185678">
    <property type="component" value="Unassembled WGS sequence"/>
</dbReference>
<evidence type="ECO:0000313" key="10">
    <source>
        <dbReference type="EMBL" id="SIT18885.1"/>
    </source>
</evidence>
<dbReference type="Pfam" id="PF00072">
    <property type="entry name" value="Response_reg"/>
    <property type="match status" value="1"/>
</dbReference>